<gene>
    <name evidence="4" type="ORF">EHUX00137_LOCUS40951</name>
    <name evidence="5" type="ORF">EHUX00137_LOCUS40952</name>
    <name evidence="6" type="ORF">EHUX00137_LOCUS40956</name>
</gene>
<organism evidence="5">
    <name type="scientific">Emiliania huxleyi</name>
    <name type="common">Coccolithophore</name>
    <name type="synonym">Pontosphaera huxleyi</name>
    <dbReference type="NCBI Taxonomy" id="2903"/>
    <lineage>
        <taxon>Eukaryota</taxon>
        <taxon>Haptista</taxon>
        <taxon>Haptophyta</taxon>
        <taxon>Prymnesiophyceae</taxon>
        <taxon>Isochrysidales</taxon>
        <taxon>Noelaerhabdaceae</taxon>
        <taxon>Emiliania</taxon>
    </lineage>
</organism>
<dbReference type="InterPro" id="IPR013595">
    <property type="entry name" value="Pept_S33_TAP-like_C"/>
</dbReference>
<dbReference type="Pfam" id="PF00561">
    <property type="entry name" value="Abhydrolase_1"/>
    <property type="match status" value="1"/>
</dbReference>
<dbReference type="SUPFAM" id="SSF53474">
    <property type="entry name" value="alpha/beta-Hydrolases"/>
    <property type="match status" value="2"/>
</dbReference>
<feature type="domain" description="AB hydrolase-1" evidence="2">
    <location>
        <begin position="397"/>
        <end position="465"/>
    </location>
</feature>
<protein>
    <recommendedName>
        <fullName evidence="7">Peptidase S33 tripeptidyl aminopeptidase-like C-terminal domain-containing protein</fullName>
    </recommendedName>
</protein>
<dbReference type="Gene3D" id="3.40.50.1820">
    <property type="entry name" value="alpha/beta hydrolase"/>
    <property type="match status" value="1"/>
</dbReference>
<evidence type="ECO:0000313" key="6">
    <source>
        <dbReference type="EMBL" id="CAE0588548.1"/>
    </source>
</evidence>
<evidence type="ECO:0000256" key="1">
    <source>
        <dbReference type="SAM" id="SignalP"/>
    </source>
</evidence>
<keyword evidence="1" id="KW-0732">Signal</keyword>
<accession>A0A6V2WT90</accession>
<feature type="domain" description="Peptidase S33 tripeptidyl aminopeptidase-like C-terminal" evidence="3">
    <location>
        <begin position="716"/>
        <end position="776"/>
    </location>
</feature>
<dbReference type="Pfam" id="PF08386">
    <property type="entry name" value="Abhydrolase_4"/>
    <property type="match status" value="1"/>
</dbReference>
<dbReference type="EMBL" id="HBIR01052475">
    <property type="protein sequence ID" value="CAE0588543.1"/>
    <property type="molecule type" value="Transcribed_RNA"/>
</dbReference>
<evidence type="ECO:0008006" key="7">
    <source>
        <dbReference type="Google" id="ProtNLM"/>
    </source>
</evidence>
<evidence type="ECO:0000313" key="4">
    <source>
        <dbReference type="EMBL" id="CAE0588541.1"/>
    </source>
</evidence>
<dbReference type="AlphaFoldDB" id="A0A6V2WT90"/>
<reference evidence="5" key="1">
    <citation type="submission" date="2021-01" db="EMBL/GenBank/DDBJ databases">
        <authorList>
            <person name="Corre E."/>
            <person name="Pelletier E."/>
            <person name="Niang G."/>
            <person name="Scheremetjew M."/>
            <person name="Finn R."/>
            <person name="Kale V."/>
            <person name="Holt S."/>
            <person name="Cochrane G."/>
            <person name="Meng A."/>
            <person name="Brown T."/>
            <person name="Cohen L."/>
        </authorList>
    </citation>
    <scope>NUCLEOTIDE SEQUENCE</scope>
    <source>
        <strain evidence="5">379</strain>
    </source>
</reference>
<evidence type="ECO:0000313" key="5">
    <source>
        <dbReference type="EMBL" id="CAE0588543.1"/>
    </source>
</evidence>
<name>A0A6V2WT90_EMIHU</name>
<feature type="chain" id="PRO_5036192657" description="Peptidase S33 tripeptidyl aminopeptidase-like C-terminal domain-containing protein" evidence="1">
    <location>
        <begin position="21"/>
        <end position="866"/>
    </location>
</feature>
<dbReference type="EMBL" id="HBIR01052479">
    <property type="protein sequence ID" value="CAE0588548.1"/>
    <property type="molecule type" value="Transcribed_RNA"/>
</dbReference>
<evidence type="ECO:0000259" key="2">
    <source>
        <dbReference type="Pfam" id="PF00561"/>
    </source>
</evidence>
<proteinExistence type="predicted"/>
<feature type="signal peptide" evidence="1">
    <location>
        <begin position="1"/>
        <end position="20"/>
    </location>
</feature>
<sequence>MVKARLGLLMLLGAARLSIASAGAALLVVSMATLPQETALSEQSTTKTVPEVAERGLLFASSPMSSSCPNADGCCPAFQYFQKGELTGDNLKVIRENDYGDRQAAFSAACGNCTATPECGGIVNYMRVFYLKSGSHDSTGNSWTWIKTPTPSPPPSPATPNIRNPDPSTFKWELSFYKCTWTNSLYGYSWYTVKKPQEELNPDCGPEYRVGYLTVPLDYDDSTVENEISLELRVSAKLACSTGDSVEPCPVIFYHNGGPSSNDHSGTSNKNYGGRYDTIGIAQRGIGEDDYWLHEQIYNGTFDADGNINQNSFLFDPYKKFPVDKSGNNKNLADSNSWPQHTQNACRGYQAQVEQGIHPPKNWYLDPEEDKQEIRDKFRFADVAMRDCVKDEHWKIELPGQGTGKPANFLDYVGTHLLARDIDRLRESFGAEKLSCYGFSYGTAVCSTYAAQFPDKLDLFVVNGNVDHPGTTDTYQTNVADAFNQLGTKLLKICNNGYGNSNCLGSRDESPAEHFERTTNEIRTNPKFRFDTTESKEVFKFPVGFIYDMFASVRGFDAEDSALWIETLDAIKAVVHWVNAIVNMPDFELAQVIVRHAISDRNLSKWIPGLPANRPGTQPGQSNPYWICGNSDWHATGTCKQHRYHWLYMSTTTAINSLDYANRFSWLQTAQLTEFLGQKYPPFAVYKAINDGPKYMMYPREPTPCVYGFRSGVKGIVINSLYDGATPYINAKTMREGMSSTALVTWQGIGHCVESATYDTEGVAKCLRKVDTYFETRGATLPIDGFTCRNSKQIVSLEEQARENFEATPTPEDLTSSSHHAVCLSCKNLAEKDPTIVCQFYSGGNDPDRPCRDCDLPEICIDELLG</sequence>
<evidence type="ECO:0000259" key="3">
    <source>
        <dbReference type="Pfam" id="PF08386"/>
    </source>
</evidence>
<dbReference type="EMBL" id="HBIR01052473">
    <property type="protein sequence ID" value="CAE0588541.1"/>
    <property type="molecule type" value="Transcribed_RNA"/>
</dbReference>
<dbReference type="InterPro" id="IPR029058">
    <property type="entry name" value="AB_hydrolase_fold"/>
</dbReference>
<dbReference type="InterPro" id="IPR000073">
    <property type="entry name" value="AB_hydrolase_1"/>
</dbReference>